<organism evidence="2">
    <name type="scientific">Ixodes ricinus</name>
    <name type="common">Common tick</name>
    <name type="synonym">Acarus ricinus</name>
    <dbReference type="NCBI Taxonomy" id="34613"/>
    <lineage>
        <taxon>Eukaryota</taxon>
        <taxon>Metazoa</taxon>
        <taxon>Ecdysozoa</taxon>
        <taxon>Arthropoda</taxon>
        <taxon>Chelicerata</taxon>
        <taxon>Arachnida</taxon>
        <taxon>Acari</taxon>
        <taxon>Parasitiformes</taxon>
        <taxon>Ixodida</taxon>
        <taxon>Ixodoidea</taxon>
        <taxon>Ixodidae</taxon>
        <taxon>Ixodinae</taxon>
        <taxon>Ixodes</taxon>
    </lineage>
</organism>
<protein>
    <submittedName>
        <fullName evidence="2">Putative secreted protein</fullName>
    </submittedName>
</protein>
<name>A0A6B0UZ08_IXORI</name>
<dbReference type="EMBL" id="GIFC01012658">
    <property type="protein sequence ID" value="MXU94741.1"/>
    <property type="molecule type" value="Transcribed_RNA"/>
</dbReference>
<feature type="region of interest" description="Disordered" evidence="1">
    <location>
        <begin position="110"/>
        <end position="139"/>
    </location>
</feature>
<dbReference type="AlphaFoldDB" id="A0A6B0UZ08"/>
<evidence type="ECO:0000256" key="1">
    <source>
        <dbReference type="SAM" id="MobiDB-lite"/>
    </source>
</evidence>
<proteinExistence type="predicted"/>
<evidence type="ECO:0000313" key="2">
    <source>
        <dbReference type="EMBL" id="MXU94741.1"/>
    </source>
</evidence>
<reference evidence="2" key="1">
    <citation type="submission" date="2019-12" db="EMBL/GenBank/DDBJ databases">
        <title>An insight into the sialome of adult female Ixodes ricinus ticks feeding for 6 days.</title>
        <authorList>
            <person name="Perner J."/>
            <person name="Ribeiro J.M.C."/>
        </authorList>
    </citation>
    <scope>NUCLEOTIDE SEQUENCE</scope>
    <source>
        <strain evidence="2">Semi-engorged</strain>
        <tissue evidence="2">Salivary glands</tissue>
    </source>
</reference>
<sequence length="169" mass="18213">MHVHAQCVVPVNALVLAAAHGVARGAGFAAAAVHQLVGRPLERQPLGALVQRQVAPHRLQVLAGLDEDVVLAVEQRAARILVQGLDVVSGHQRHHPVALLRRTARGLQVPPVLQSQRPSRRRRRGGSVSGRRESAGQSVPLHQLVGRRVRPEVVLCLHLGVVQRAGTHE</sequence>
<accession>A0A6B0UZ08</accession>